<proteinExistence type="predicted"/>
<name>A0A497EQV7_9CREN</name>
<organism evidence="1 2">
    <name type="scientific">Thermoproteota archaeon</name>
    <dbReference type="NCBI Taxonomy" id="2056631"/>
    <lineage>
        <taxon>Archaea</taxon>
        <taxon>Thermoproteota</taxon>
    </lineage>
</organism>
<sequence>MSVEDKLKEIQSFSSELGLDLKKPEDRFKWFLASLLFAKRISAEIAKRTFKLFVKEGLSSPKALLEAGWDKLVEILDAGGYVRYDFSTASTILENAEKLLKEYGGDIDALHDRALSSEDLEKKLMKFKGFGPTAVNIFLRELRGIWSKAKPKLSEHALKVAEKLNLDIKQAERYEPQLVKLYLECCKKSKCDVCPVKSFCSSPIRVA</sequence>
<reference evidence="1 2" key="1">
    <citation type="submission" date="2018-06" db="EMBL/GenBank/DDBJ databases">
        <title>Extensive metabolic versatility and redundancy in microbially diverse, dynamic hydrothermal sediments.</title>
        <authorList>
            <person name="Dombrowski N."/>
            <person name="Teske A."/>
            <person name="Baker B.J."/>
        </authorList>
    </citation>
    <scope>NUCLEOTIDE SEQUENCE [LARGE SCALE GENOMIC DNA]</scope>
    <source>
        <strain evidence="1">B66_G16</strain>
    </source>
</reference>
<protein>
    <submittedName>
        <fullName evidence="1">Uncharacterized protein</fullName>
    </submittedName>
</protein>
<dbReference type="GO" id="GO:0003824">
    <property type="term" value="F:catalytic activity"/>
    <property type="evidence" value="ECO:0007669"/>
    <property type="project" value="InterPro"/>
</dbReference>
<dbReference type="EMBL" id="QMQV01000023">
    <property type="protein sequence ID" value="RLE49765.1"/>
    <property type="molecule type" value="Genomic_DNA"/>
</dbReference>
<accession>A0A497EQV7</accession>
<dbReference type="GO" id="GO:0006281">
    <property type="term" value="P:DNA repair"/>
    <property type="evidence" value="ECO:0007669"/>
    <property type="project" value="InterPro"/>
</dbReference>
<dbReference type="Proteomes" id="UP000278475">
    <property type="component" value="Unassembled WGS sequence"/>
</dbReference>
<dbReference type="InterPro" id="IPR011257">
    <property type="entry name" value="DNA_glycosylase"/>
</dbReference>
<comment type="caution">
    <text evidence="1">The sequence shown here is derived from an EMBL/GenBank/DDBJ whole genome shotgun (WGS) entry which is preliminary data.</text>
</comment>
<evidence type="ECO:0000313" key="1">
    <source>
        <dbReference type="EMBL" id="RLE49765.1"/>
    </source>
</evidence>
<evidence type="ECO:0000313" key="2">
    <source>
        <dbReference type="Proteomes" id="UP000278475"/>
    </source>
</evidence>
<dbReference type="SUPFAM" id="SSF48150">
    <property type="entry name" value="DNA-glycosylase"/>
    <property type="match status" value="1"/>
</dbReference>
<dbReference type="Gene3D" id="1.10.340.30">
    <property type="entry name" value="Hypothetical protein, domain 2"/>
    <property type="match status" value="1"/>
</dbReference>
<dbReference type="AlphaFoldDB" id="A0A497EQV7"/>
<gene>
    <name evidence="1" type="ORF">DRJ31_03760</name>
</gene>